<organism evidence="1 2">
    <name type="scientific">Jeongeupia chitinilytica</name>
    <dbReference type="NCBI Taxonomy" id="1041641"/>
    <lineage>
        <taxon>Bacteria</taxon>
        <taxon>Pseudomonadati</taxon>
        <taxon>Pseudomonadota</taxon>
        <taxon>Betaproteobacteria</taxon>
        <taxon>Neisseriales</taxon>
        <taxon>Chitinibacteraceae</taxon>
        <taxon>Jeongeupia</taxon>
    </lineage>
</organism>
<comment type="caution">
    <text evidence="1">The sequence shown here is derived from an EMBL/GenBank/DDBJ whole genome shotgun (WGS) entry which is preliminary data.</text>
</comment>
<evidence type="ECO:0000313" key="1">
    <source>
        <dbReference type="EMBL" id="GHD60358.1"/>
    </source>
</evidence>
<sequence length="70" mass="7996">MAEFTLDDLNELSRAIASGELTIERDNRKVTYRSMDELMTARNLVRNDLIRAGLIRDGDSRSVAASFDRY</sequence>
<dbReference type="NCBIfam" id="NF047331">
    <property type="entry name" value="phage_HTJ"/>
    <property type="match status" value="1"/>
</dbReference>
<keyword evidence="2" id="KW-1185">Reference proteome</keyword>
<gene>
    <name evidence="1" type="ORF">GCM10007350_13270</name>
</gene>
<protein>
    <recommendedName>
        <fullName evidence="3">Phage tail protein</fullName>
    </recommendedName>
</protein>
<dbReference type="EMBL" id="BMYO01000003">
    <property type="protein sequence ID" value="GHD60358.1"/>
    <property type="molecule type" value="Genomic_DNA"/>
</dbReference>
<reference evidence="2" key="1">
    <citation type="journal article" date="2019" name="Int. J. Syst. Evol. Microbiol.">
        <title>The Global Catalogue of Microorganisms (GCM) 10K type strain sequencing project: providing services to taxonomists for standard genome sequencing and annotation.</title>
        <authorList>
            <consortium name="The Broad Institute Genomics Platform"/>
            <consortium name="The Broad Institute Genome Sequencing Center for Infectious Disease"/>
            <person name="Wu L."/>
            <person name="Ma J."/>
        </authorList>
    </citation>
    <scope>NUCLEOTIDE SEQUENCE [LARGE SCALE GENOMIC DNA]</scope>
    <source>
        <strain evidence="2">KCTC 23701</strain>
    </source>
</reference>
<name>A0ABQ3GXT7_9NEIS</name>
<evidence type="ECO:0008006" key="3">
    <source>
        <dbReference type="Google" id="ProtNLM"/>
    </source>
</evidence>
<dbReference type="RefSeq" id="WP_189459398.1">
    <property type="nucleotide sequence ID" value="NZ_BMYO01000003.1"/>
</dbReference>
<evidence type="ECO:0000313" key="2">
    <source>
        <dbReference type="Proteomes" id="UP000604737"/>
    </source>
</evidence>
<dbReference type="Proteomes" id="UP000604737">
    <property type="component" value="Unassembled WGS sequence"/>
</dbReference>
<proteinExistence type="predicted"/>
<accession>A0ABQ3GXT7</accession>